<evidence type="ECO:0000313" key="2">
    <source>
        <dbReference type="Proteomes" id="UP000694545"/>
    </source>
</evidence>
<sequence length="44" mass="4949">MKVSGAFKLCFVGHSNAEEYQPPIWKSYCEYKAFGFVGVEGLET</sequence>
<evidence type="ECO:0000313" key="1">
    <source>
        <dbReference type="Ensembl" id="ENSVKKP00000019090.1"/>
    </source>
</evidence>
<reference evidence="1" key="2">
    <citation type="submission" date="2025-09" db="UniProtKB">
        <authorList>
            <consortium name="Ensembl"/>
        </authorList>
    </citation>
    <scope>IDENTIFICATION</scope>
</reference>
<proteinExistence type="predicted"/>
<dbReference type="Proteomes" id="UP000694545">
    <property type="component" value="Unplaced"/>
</dbReference>
<dbReference type="AlphaFoldDB" id="A0A8D2L9Q0"/>
<organism evidence="1 2">
    <name type="scientific">Varanus komodoensis</name>
    <name type="common">Komodo dragon</name>
    <dbReference type="NCBI Taxonomy" id="61221"/>
    <lineage>
        <taxon>Eukaryota</taxon>
        <taxon>Metazoa</taxon>
        <taxon>Chordata</taxon>
        <taxon>Craniata</taxon>
        <taxon>Vertebrata</taxon>
        <taxon>Euteleostomi</taxon>
        <taxon>Lepidosauria</taxon>
        <taxon>Squamata</taxon>
        <taxon>Bifurcata</taxon>
        <taxon>Unidentata</taxon>
        <taxon>Episquamata</taxon>
        <taxon>Toxicofera</taxon>
        <taxon>Anguimorpha</taxon>
        <taxon>Paleoanguimorpha</taxon>
        <taxon>Varanoidea</taxon>
        <taxon>Varanidae</taxon>
        <taxon>Varanus</taxon>
    </lineage>
</organism>
<keyword evidence="2" id="KW-1185">Reference proteome</keyword>
<protein>
    <submittedName>
        <fullName evidence="1">Uncharacterized protein</fullName>
    </submittedName>
</protein>
<reference evidence="1" key="1">
    <citation type="submission" date="2025-08" db="UniProtKB">
        <authorList>
            <consortium name="Ensembl"/>
        </authorList>
    </citation>
    <scope>IDENTIFICATION</scope>
</reference>
<dbReference type="Ensembl" id="ENSVKKT00000019562.1">
    <property type="protein sequence ID" value="ENSVKKP00000019090.1"/>
    <property type="gene ID" value="ENSVKKG00000012986.1"/>
</dbReference>
<name>A0A8D2L9Q0_VARKO</name>
<accession>A0A8D2L9Q0</accession>